<evidence type="ECO:0000313" key="3">
    <source>
        <dbReference type="EMBL" id="MBB5717356.1"/>
    </source>
</evidence>
<proteinExistence type="predicted"/>
<gene>
    <name evidence="3" type="ORF">FHR23_000263</name>
</gene>
<evidence type="ECO:0000256" key="1">
    <source>
        <dbReference type="SAM" id="Phobius"/>
    </source>
</evidence>
<keyword evidence="1" id="KW-0812">Transmembrane</keyword>
<dbReference type="AlphaFoldDB" id="A0A840YUU8"/>
<evidence type="ECO:0000313" key="4">
    <source>
        <dbReference type="Proteomes" id="UP000554342"/>
    </source>
</evidence>
<name>A0A840YUU8_9SPHN</name>
<keyword evidence="1" id="KW-1133">Transmembrane helix</keyword>
<feature type="chain" id="PRO_5032896758" description="Secreted protein with PEP-CTERM sorting signal" evidence="2">
    <location>
        <begin position="20"/>
        <end position="68"/>
    </location>
</feature>
<dbReference type="EMBL" id="JACIJI010000001">
    <property type="protein sequence ID" value="MBB5717356.1"/>
    <property type="molecule type" value="Genomic_DNA"/>
</dbReference>
<feature type="transmembrane region" description="Helical" evidence="1">
    <location>
        <begin position="38"/>
        <end position="55"/>
    </location>
</feature>
<keyword evidence="2" id="KW-0732">Signal</keyword>
<dbReference type="RefSeq" id="WP_184002237.1">
    <property type="nucleotide sequence ID" value="NZ_BAABIF010000004.1"/>
</dbReference>
<organism evidence="3 4">
    <name type="scientific">Stakelama sediminis</name>
    <dbReference type="NCBI Taxonomy" id="463200"/>
    <lineage>
        <taxon>Bacteria</taxon>
        <taxon>Pseudomonadati</taxon>
        <taxon>Pseudomonadota</taxon>
        <taxon>Alphaproteobacteria</taxon>
        <taxon>Sphingomonadales</taxon>
        <taxon>Sphingomonadaceae</taxon>
        <taxon>Stakelama</taxon>
    </lineage>
</organism>
<keyword evidence="1" id="KW-0472">Membrane</keyword>
<protein>
    <recommendedName>
        <fullName evidence="5">Secreted protein with PEP-CTERM sorting signal</fullName>
    </recommendedName>
</protein>
<evidence type="ECO:0000256" key="2">
    <source>
        <dbReference type="SAM" id="SignalP"/>
    </source>
</evidence>
<accession>A0A840YUU8</accession>
<reference evidence="3 4" key="1">
    <citation type="submission" date="2020-08" db="EMBL/GenBank/DDBJ databases">
        <title>Genomic Encyclopedia of Type Strains, Phase IV (KMG-IV): sequencing the most valuable type-strain genomes for metagenomic binning, comparative biology and taxonomic classification.</title>
        <authorList>
            <person name="Goeker M."/>
        </authorList>
    </citation>
    <scope>NUCLEOTIDE SEQUENCE [LARGE SCALE GENOMIC DNA]</scope>
    <source>
        <strain evidence="3 4">DSM 27203</strain>
    </source>
</reference>
<sequence length="68" mass="7621">MRPLHPLLTALLLALPAHASVAPHSGLIDRTGFKPSDVALFIFAAVAIWFVRRSLRARFARRRDDTKD</sequence>
<evidence type="ECO:0008006" key="5">
    <source>
        <dbReference type="Google" id="ProtNLM"/>
    </source>
</evidence>
<keyword evidence="4" id="KW-1185">Reference proteome</keyword>
<dbReference type="Proteomes" id="UP000554342">
    <property type="component" value="Unassembled WGS sequence"/>
</dbReference>
<feature type="signal peptide" evidence="2">
    <location>
        <begin position="1"/>
        <end position="19"/>
    </location>
</feature>
<comment type="caution">
    <text evidence="3">The sequence shown here is derived from an EMBL/GenBank/DDBJ whole genome shotgun (WGS) entry which is preliminary data.</text>
</comment>